<protein>
    <recommendedName>
        <fullName evidence="3">STAS domain-containing protein</fullName>
    </recommendedName>
</protein>
<sequence length="120" mass="13787">MYKIDVKDNEKLFFVKVGGFFKDEEAKQFLDEYLSKYESITPSEYDLVLDCKELSVSAQDMVPVLKERLEMYASQGFNRIFLVKMDSATGMMQLKRAGEESGFWGQITVVDTADEVEAVR</sequence>
<organism evidence="1 2">
    <name type="scientific">Tenuibacillus multivorans</name>
    <dbReference type="NCBI Taxonomy" id="237069"/>
    <lineage>
        <taxon>Bacteria</taxon>
        <taxon>Bacillati</taxon>
        <taxon>Bacillota</taxon>
        <taxon>Bacilli</taxon>
        <taxon>Bacillales</taxon>
        <taxon>Bacillaceae</taxon>
        <taxon>Tenuibacillus</taxon>
    </lineage>
</organism>
<dbReference type="OrthoDB" id="2867965at2"/>
<evidence type="ECO:0000313" key="2">
    <source>
        <dbReference type="Proteomes" id="UP000199334"/>
    </source>
</evidence>
<dbReference type="RefSeq" id="WP_093856522.1">
    <property type="nucleotide sequence ID" value="NZ_BJVZ01000016.1"/>
</dbReference>
<keyword evidence="2" id="KW-1185">Reference proteome</keyword>
<gene>
    <name evidence="1" type="ORF">SAMN05216498_2069</name>
</gene>
<dbReference type="AlphaFoldDB" id="A0A1H0ATF8"/>
<dbReference type="EMBL" id="FNIG01000004">
    <property type="protein sequence ID" value="SDN36758.1"/>
    <property type="molecule type" value="Genomic_DNA"/>
</dbReference>
<evidence type="ECO:0000313" key="1">
    <source>
        <dbReference type="EMBL" id="SDN36758.1"/>
    </source>
</evidence>
<accession>A0A1H0ATF8</accession>
<proteinExistence type="predicted"/>
<reference evidence="1 2" key="1">
    <citation type="submission" date="2016-10" db="EMBL/GenBank/DDBJ databases">
        <authorList>
            <person name="de Groot N.N."/>
        </authorList>
    </citation>
    <scope>NUCLEOTIDE SEQUENCE [LARGE SCALE GENOMIC DNA]</scope>
    <source>
        <strain evidence="1 2">CGMCC 1.3442</strain>
    </source>
</reference>
<dbReference type="Proteomes" id="UP000199334">
    <property type="component" value="Unassembled WGS sequence"/>
</dbReference>
<name>A0A1H0ATF8_9BACI</name>
<evidence type="ECO:0008006" key="3">
    <source>
        <dbReference type="Google" id="ProtNLM"/>
    </source>
</evidence>